<name>A0ABN9Y958_9DINO</name>
<keyword evidence="1" id="KW-1133">Transmembrane helix</keyword>
<comment type="caution">
    <text evidence="2">The sequence shown here is derived from an EMBL/GenBank/DDBJ whole genome shotgun (WGS) entry which is preliminary data.</text>
</comment>
<evidence type="ECO:0000313" key="2">
    <source>
        <dbReference type="EMBL" id="CAK0909222.1"/>
    </source>
</evidence>
<evidence type="ECO:0000256" key="1">
    <source>
        <dbReference type="SAM" id="Phobius"/>
    </source>
</evidence>
<reference evidence="2" key="1">
    <citation type="submission" date="2023-10" db="EMBL/GenBank/DDBJ databases">
        <authorList>
            <person name="Chen Y."/>
            <person name="Shah S."/>
            <person name="Dougan E. K."/>
            <person name="Thang M."/>
            <person name="Chan C."/>
        </authorList>
    </citation>
    <scope>NUCLEOTIDE SEQUENCE [LARGE SCALE GENOMIC DNA]</scope>
</reference>
<gene>
    <name evidence="2" type="ORF">PCOR1329_LOCUS83695</name>
</gene>
<protein>
    <submittedName>
        <fullName evidence="2">Uncharacterized protein</fullName>
    </submittedName>
</protein>
<keyword evidence="1" id="KW-0812">Transmembrane</keyword>
<dbReference type="Proteomes" id="UP001189429">
    <property type="component" value="Unassembled WGS sequence"/>
</dbReference>
<dbReference type="EMBL" id="CAUYUJ010022159">
    <property type="protein sequence ID" value="CAK0909222.1"/>
    <property type="molecule type" value="Genomic_DNA"/>
</dbReference>
<feature type="transmembrane region" description="Helical" evidence="1">
    <location>
        <begin position="80"/>
        <end position="104"/>
    </location>
</feature>
<accession>A0ABN9Y958</accession>
<keyword evidence="3" id="KW-1185">Reference proteome</keyword>
<evidence type="ECO:0000313" key="3">
    <source>
        <dbReference type="Proteomes" id="UP001189429"/>
    </source>
</evidence>
<organism evidence="2 3">
    <name type="scientific">Prorocentrum cordatum</name>
    <dbReference type="NCBI Taxonomy" id="2364126"/>
    <lineage>
        <taxon>Eukaryota</taxon>
        <taxon>Sar</taxon>
        <taxon>Alveolata</taxon>
        <taxon>Dinophyceae</taxon>
        <taxon>Prorocentrales</taxon>
        <taxon>Prorocentraceae</taxon>
        <taxon>Prorocentrum</taxon>
    </lineage>
</organism>
<keyword evidence="1" id="KW-0472">Membrane</keyword>
<proteinExistence type="predicted"/>
<sequence>MDYYLCTSFRAAKIRADGGAGPRGPERCFDWQRDAESEEGSFRRASCSCLVVHWLWDVCECLWNNVSETSTMFSLSCRCFFILVFLDIMMFGSCYLECLVSLCLSRFQLQFGCF</sequence>